<sequence length="138" mass="16620">MPFGKNNMSKFNLDSFKTLLELYIRRIDFFEDDDDDFDLDYLSIMDIGDDFSDEDEDEDDDFYKFTCFPIYLRDILVIGTIKKWYFSEEDFENQQISKLINCCEDFSIIYRKDGTSFVTVIKFIRKTKNLIINHDLVR</sequence>
<gene>
    <name evidence="1" type="ORF">Satyrvirus7_1</name>
</gene>
<accession>A0A3G5ADG7</accession>
<dbReference type="EMBL" id="MK072443">
    <property type="protein sequence ID" value="AYV85207.1"/>
    <property type="molecule type" value="Genomic_DNA"/>
</dbReference>
<proteinExistence type="predicted"/>
<name>A0A3G5ADG7_9VIRU</name>
<evidence type="ECO:0000313" key="1">
    <source>
        <dbReference type="EMBL" id="AYV85207.1"/>
    </source>
</evidence>
<protein>
    <submittedName>
        <fullName evidence="1">Uncharacterized protein</fullName>
    </submittedName>
</protein>
<reference evidence="1" key="1">
    <citation type="submission" date="2018-10" db="EMBL/GenBank/DDBJ databases">
        <title>Hidden diversity of soil giant viruses.</title>
        <authorList>
            <person name="Schulz F."/>
            <person name="Alteio L."/>
            <person name="Goudeau D."/>
            <person name="Ryan E.M."/>
            <person name="Malmstrom R.R."/>
            <person name="Blanchard J."/>
            <person name="Woyke T."/>
        </authorList>
    </citation>
    <scope>NUCLEOTIDE SEQUENCE</scope>
    <source>
        <strain evidence="1">SAV1</strain>
    </source>
</reference>
<organism evidence="1">
    <name type="scientific">Satyrvirus sp</name>
    <dbReference type="NCBI Taxonomy" id="2487771"/>
    <lineage>
        <taxon>Viruses</taxon>
        <taxon>Varidnaviria</taxon>
        <taxon>Bamfordvirae</taxon>
        <taxon>Nucleocytoviricota</taxon>
        <taxon>Megaviricetes</taxon>
        <taxon>Imitervirales</taxon>
        <taxon>Mimiviridae</taxon>
        <taxon>Megamimivirinae</taxon>
    </lineage>
</organism>